<gene>
    <name evidence="2" type="ORF">ACFQ1S_11330</name>
</gene>
<dbReference type="Proteomes" id="UP001597045">
    <property type="component" value="Unassembled WGS sequence"/>
</dbReference>
<feature type="region of interest" description="Disordered" evidence="1">
    <location>
        <begin position="1"/>
        <end position="22"/>
    </location>
</feature>
<comment type="caution">
    <text evidence="2">The sequence shown here is derived from an EMBL/GenBank/DDBJ whole genome shotgun (WGS) entry which is preliminary data.</text>
</comment>
<evidence type="ECO:0000313" key="3">
    <source>
        <dbReference type="Proteomes" id="UP001597045"/>
    </source>
</evidence>
<keyword evidence="3" id="KW-1185">Reference proteome</keyword>
<feature type="compositionally biased region" description="Basic and acidic residues" evidence="1">
    <location>
        <begin position="1"/>
        <end position="11"/>
    </location>
</feature>
<evidence type="ECO:0000256" key="1">
    <source>
        <dbReference type="SAM" id="MobiDB-lite"/>
    </source>
</evidence>
<evidence type="ECO:0000313" key="2">
    <source>
        <dbReference type="EMBL" id="MFD1046112.1"/>
    </source>
</evidence>
<proteinExistence type="predicted"/>
<accession>A0ABW3M650</accession>
<name>A0ABW3M650_9PSEU</name>
<organism evidence="2 3">
    <name type="scientific">Kibdelosporangium lantanae</name>
    <dbReference type="NCBI Taxonomy" id="1497396"/>
    <lineage>
        <taxon>Bacteria</taxon>
        <taxon>Bacillati</taxon>
        <taxon>Actinomycetota</taxon>
        <taxon>Actinomycetes</taxon>
        <taxon>Pseudonocardiales</taxon>
        <taxon>Pseudonocardiaceae</taxon>
        <taxon>Kibdelosporangium</taxon>
    </lineage>
</organism>
<sequence length="64" mass="6856">MSGWSESREPDQLTLFPDLRPASPPVLSAAAEEVYTELGRLGRDESSRSLSAERVLTALLGPAA</sequence>
<reference evidence="3" key="1">
    <citation type="journal article" date="2019" name="Int. J. Syst. Evol. Microbiol.">
        <title>The Global Catalogue of Microorganisms (GCM) 10K type strain sequencing project: providing services to taxonomists for standard genome sequencing and annotation.</title>
        <authorList>
            <consortium name="The Broad Institute Genomics Platform"/>
            <consortium name="The Broad Institute Genome Sequencing Center for Infectious Disease"/>
            <person name="Wu L."/>
            <person name="Ma J."/>
        </authorList>
    </citation>
    <scope>NUCLEOTIDE SEQUENCE [LARGE SCALE GENOMIC DNA]</scope>
    <source>
        <strain evidence="3">JCM 31486</strain>
    </source>
</reference>
<protein>
    <submittedName>
        <fullName evidence="2">Uncharacterized protein</fullName>
    </submittedName>
</protein>
<dbReference type="EMBL" id="JBHTIS010000526">
    <property type="protein sequence ID" value="MFD1046112.1"/>
    <property type="molecule type" value="Genomic_DNA"/>
</dbReference>